<dbReference type="AlphaFoldDB" id="A0A4Y1ZRY2"/>
<feature type="non-terminal residue" evidence="1">
    <location>
        <position position="1"/>
    </location>
</feature>
<accession>A0A4Y1ZRY2</accession>
<keyword evidence="2" id="KW-1185">Reference proteome</keyword>
<evidence type="ECO:0000313" key="1">
    <source>
        <dbReference type="EMBL" id="GBL64314.1"/>
    </source>
</evidence>
<protein>
    <submittedName>
        <fullName evidence="1">Uncharacterized protein</fullName>
    </submittedName>
</protein>
<proteinExistence type="predicted"/>
<name>A0A4Y1ZRY2_ARAVE</name>
<dbReference type="EMBL" id="BGPR01152645">
    <property type="protein sequence ID" value="GBL64314.1"/>
    <property type="molecule type" value="Genomic_DNA"/>
</dbReference>
<gene>
    <name evidence="1" type="ORF">AVEN_130299_1</name>
</gene>
<dbReference type="Proteomes" id="UP000499080">
    <property type="component" value="Unassembled WGS sequence"/>
</dbReference>
<sequence length="57" mass="6511">GGNHIDLGTRIPREVVRGRLVCNPRSLNVQRRESPDDLGVTPKEVLREGIRCPRFFK</sequence>
<comment type="caution">
    <text evidence="1">The sequence shown here is derived from an EMBL/GenBank/DDBJ whole genome shotgun (WGS) entry which is preliminary data.</text>
</comment>
<organism evidence="1 2">
    <name type="scientific">Araneus ventricosus</name>
    <name type="common">Orbweaver spider</name>
    <name type="synonym">Epeira ventricosa</name>
    <dbReference type="NCBI Taxonomy" id="182803"/>
    <lineage>
        <taxon>Eukaryota</taxon>
        <taxon>Metazoa</taxon>
        <taxon>Ecdysozoa</taxon>
        <taxon>Arthropoda</taxon>
        <taxon>Chelicerata</taxon>
        <taxon>Arachnida</taxon>
        <taxon>Araneae</taxon>
        <taxon>Araneomorphae</taxon>
        <taxon>Entelegynae</taxon>
        <taxon>Araneoidea</taxon>
        <taxon>Araneidae</taxon>
        <taxon>Araneus</taxon>
    </lineage>
</organism>
<reference evidence="1 2" key="1">
    <citation type="journal article" date="2019" name="Sci. Rep.">
        <title>Orb-weaving spider Araneus ventricosus genome elucidates the spidroin gene catalogue.</title>
        <authorList>
            <person name="Kono N."/>
            <person name="Nakamura H."/>
            <person name="Ohtoshi R."/>
            <person name="Moran D.A.P."/>
            <person name="Shinohara A."/>
            <person name="Yoshida Y."/>
            <person name="Fujiwara M."/>
            <person name="Mori M."/>
            <person name="Tomita M."/>
            <person name="Arakawa K."/>
        </authorList>
    </citation>
    <scope>NUCLEOTIDE SEQUENCE [LARGE SCALE GENOMIC DNA]</scope>
</reference>
<evidence type="ECO:0000313" key="2">
    <source>
        <dbReference type="Proteomes" id="UP000499080"/>
    </source>
</evidence>